<dbReference type="AlphaFoldDB" id="A0A183UYA1"/>
<evidence type="ECO:0000259" key="10">
    <source>
        <dbReference type="Pfam" id="PF07885"/>
    </source>
</evidence>
<evidence type="ECO:0000256" key="9">
    <source>
        <dbReference type="SAM" id="Phobius"/>
    </source>
</evidence>
<evidence type="ECO:0000256" key="4">
    <source>
        <dbReference type="ARBA" id="ARBA00022989"/>
    </source>
</evidence>
<sequence length="310" mass="35228">MDLEATRAIIDEILHNVTLVTLKLTNNEGDSQIYRSLRRIYAHNYRLLLEAEGKLQGSSLHKIESSKHLTWSVGSGVFYSVTLISTIGYGTIACNTSVGRILSILYATVGIPLMLVVIKDIGDLFHAFFSRIYVRIVVKLSDKIGLTFHITEACYCFLRERQIVNRRAFFRRMKIDLSDKKSRDVKLPMAVSVPILFIYMIICALAVEYFDDAEGVNKGLDFKKSFYFAFISLSTIGLGDVMPTKIHYSPLVAMMFLFGLSLVSVVNTSAYLRMEDGFLFAIRRAEGALERIHKEQHARRGYKIFQVKSH</sequence>
<dbReference type="WBParaSite" id="TCNE_0001347101-mRNA-1">
    <property type="protein sequence ID" value="TCNE_0001347101-mRNA-1"/>
    <property type="gene ID" value="TCNE_0001347101"/>
</dbReference>
<dbReference type="Proteomes" id="UP000050794">
    <property type="component" value="Unassembled WGS sequence"/>
</dbReference>
<feature type="transmembrane region" description="Helical" evidence="9">
    <location>
        <begin position="69"/>
        <end position="92"/>
    </location>
</feature>
<evidence type="ECO:0000313" key="13">
    <source>
        <dbReference type="WBParaSite" id="TCNE_0001347101-mRNA-1"/>
    </source>
</evidence>
<dbReference type="InterPro" id="IPR003280">
    <property type="entry name" value="2pore_dom_K_chnl"/>
</dbReference>
<feature type="domain" description="Potassium channel" evidence="10">
    <location>
        <begin position="199"/>
        <end position="267"/>
    </location>
</feature>
<evidence type="ECO:0000256" key="3">
    <source>
        <dbReference type="ARBA" id="ARBA00022692"/>
    </source>
</evidence>
<evidence type="ECO:0000256" key="1">
    <source>
        <dbReference type="ARBA" id="ARBA00004141"/>
    </source>
</evidence>
<comment type="similarity">
    <text evidence="8">Belongs to the two pore domain potassium channel (TC 1.A.1.8) family.</text>
</comment>
<dbReference type="PANTHER" id="PTHR11003">
    <property type="entry name" value="POTASSIUM CHANNEL, SUBFAMILY K"/>
    <property type="match status" value="1"/>
</dbReference>
<keyword evidence="5 8" id="KW-0406">Ion transport</keyword>
<evidence type="ECO:0000256" key="5">
    <source>
        <dbReference type="ARBA" id="ARBA00023065"/>
    </source>
</evidence>
<organism evidence="12 13">
    <name type="scientific">Toxocara canis</name>
    <name type="common">Canine roundworm</name>
    <dbReference type="NCBI Taxonomy" id="6265"/>
    <lineage>
        <taxon>Eukaryota</taxon>
        <taxon>Metazoa</taxon>
        <taxon>Ecdysozoa</taxon>
        <taxon>Nematoda</taxon>
        <taxon>Chromadorea</taxon>
        <taxon>Rhabditida</taxon>
        <taxon>Spirurina</taxon>
        <taxon>Ascaridomorpha</taxon>
        <taxon>Ascaridoidea</taxon>
        <taxon>Toxocaridae</taxon>
        <taxon>Toxocara</taxon>
    </lineage>
</organism>
<feature type="transmembrane region" description="Helical" evidence="9">
    <location>
        <begin position="98"/>
        <end position="118"/>
    </location>
</feature>
<dbReference type="SUPFAM" id="SSF81324">
    <property type="entry name" value="Voltage-gated potassium channels"/>
    <property type="match status" value="2"/>
</dbReference>
<evidence type="ECO:0000256" key="2">
    <source>
        <dbReference type="ARBA" id="ARBA00022448"/>
    </source>
</evidence>
<dbReference type="GO" id="GO:0022841">
    <property type="term" value="F:potassium ion leak channel activity"/>
    <property type="evidence" value="ECO:0007669"/>
    <property type="project" value="TreeGrafter"/>
</dbReference>
<evidence type="ECO:0000256" key="6">
    <source>
        <dbReference type="ARBA" id="ARBA00023136"/>
    </source>
</evidence>
<dbReference type="PRINTS" id="PR01333">
    <property type="entry name" value="2POREKCHANEL"/>
</dbReference>
<dbReference type="PANTHER" id="PTHR11003:SF66">
    <property type="entry name" value="POTASSIUM CHANNEL DOMAIN-CONTAINING PROTEIN"/>
    <property type="match status" value="1"/>
</dbReference>
<dbReference type="GO" id="GO:0030322">
    <property type="term" value="P:stabilization of membrane potential"/>
    <property type="evidence" value="ECO:0007669"/>
    <property type="project" value="TreeGrafter"/>
</dbReference>
<feature type="transmembrane region" description="Helical" evidence="9">
    <location>
        <begin position="251"/>
        <end position="272"/>
    </location>
</feature>
<dbReference type="Gene3D" id="1.10.287.70">
    <property type="match status" value="1"/>
</dbReference>
<keyword evidence="12" id="KW-1185">Reference proteome</keyword>
<evidence type="ECO:0000256" key="7">
    <source>
        <dbReference type="ARBA" id="ARBA00023303"/>
    </source>
</evidence>
<reference evidence="13" key="1">
    <citation type="submission" date="2016-06" db="UniProtKB">
        <authorList>
            <consortium name="WormBaseParasite"/>
        </authorList>
    </citation>
    <scope>IDENTIFICATION</scope>
</reference>
<reference evidence="11 12" key="2">
    <citation type="submission" date="2018-11" db="EMBL/GenBank/DDBJ databases">
        <authorList>
            <consortium name="Pathogen Informatics"/>
        </authorList>
    </citation>
    <scope>NUCLEOTIDE SEQUENCE [LARGE SCALE GENOMIC DNA]</scope>
</reference>
<evidence type="ECO:0000256" key="8">
    <source>
        <dbReference type="RuleBase" id="RU003857"/>
    </source>
</evidence>
<dbReference type="InterPro" id="IPR013099">
    <property type="entry name" value="K_chnl_dom"/>
</dbReference>
<gene>
    <name evidence="11" type="ORF">TCNE_LOCUS13471</name>
</gene>
<feature type="transmembrane region" description="Helical" evidence="9">
    <location>
        <begin position="227"/>
        <end position="244"/>
    </location>
</feature>
<comment type="subcellular location">
    <subcellularLocation>
        <location evidence="1">Membrane</location>
        <topology evidence="1">Multi-pass membrane protein</topology>
    </subcellularLocation>
</comment>
<keyword evidence="6 9" id="KW-0472">Membrane</keyword>
<keyword evidence="7 8" id="KW-0407">Ion channel</keyword>
<dbReference type="Pfam" id="PF07885">
    <property type="entry name" value="Ion_trans_2"/>
    <property type="match status" value="2"/>
</dbReference>
<keyword evidence="3 8" id="KW-0812">Transmembrane</keyword>
<feature type="domain" description="Potassium channel" evidence="10">
    <location>
        <begin position="69"/>
        <end position="125"/>
    </location>
</feature>
<dbReference type="GO" id="GO:0015271">
    <property type="term" value="F:outward rectifier potassium channel activity"/>
    <property type="evidence" value="ECO:0007669"/>
    <property type="project" value="TreeGrafter"/>
</dbReference>
<protein>
    <submittedName>
        <fullName evidence="13">Ion channel</fullName>
    </submittedName>
</protein>
<dbReference type="EMBL" id="UYWY01021738">
    <property type="protein sequence ID" value="VDM44792.1"/>
    <property type="molecule type" value="Genomic_DNA"/>
</dbReference>
<proteinExistence type="inferred from homology"/>
<evidence type="ECO:0000313" key="11">
    <source>
        <dbReference type="EMBL" id="VDM44792.1"/>
    </source>
</evidence>
<dbReference type="GO" id="GO:0005886">
    <property type="term" value="C:plasma membrane"/>
    <property type="evidence" value="ECO:0007669"/>
    <property type="project" value="TreeGrafter"/>
</dbReference>
<evidence type="ECO:0000313" key="12">
    <source>
        <dbReference type="Proteomes" id="UP000050794"/>
    </source>
</evidence>
<keyword evidence="2 8" id="KW-0813">Transport</keyword>
<keyword evidence="4 9" id="KW-1133">Transmembrane helix</keyword>
<name>A0A183UYA1_TOXCA</name>
<feature type="transmembrane region" description="Helical" evidence="9">
    <location>
        <begin position="187"/>
        <end position="207"/>
    </location>
</feature>
<accession>A0A183UYA1</accession>